<name>A0ABV1WRQ1_9ACTN</name>
<evidence type="ECO:0000313" key="2">
    <source>
        <dbReference type="EMBL" id="MER7179529.1"/>
    </source>
</evidence>
<dbReference type="InterPro" id="IPR011335">
    <property type="entry name" value="Restrct_endonuc-II-like"/>
</dbReference>
<dbReference type="Proteomes" id="UP001474181">
    <property type="component" value="Unassembled WGS sequence"/>
</dbReference>
<dbReference type="InterPro" id="IPR012296">
    <property type="entry name" value="Nuclease_put_TT1808"/>
</dbReference>
<reference evidence="2 3" key="1">
    <citation type="submission" date="2024-06" db="EMBL/GenBank/DDBJ databases">
        <title>The Natural Products Discovery Center: Release of the First 8490 Sequenced Strains for Exploring Actinobacteria Biosynthetic Diversity.</title>
        <authorList>
            <person name="Kalkreuter E."/>
            <person name="Kautsar S.A."/>
            <person name="Yang D."/>
            <person name="Bader C.D."/>
            <person name="Teijaro C.N."/>
            <person name="Fluegel L."/>
            <person name="Davis C.M."/>
            <person name="Simpson J.R."/>
            <person name="Lauterbach L."/>
            <person name="Steele A.D."/>
            <person name="Gui C."/>
            <person name="Meng S."/>
            <person name="Li G."/>
            <person name="Viehrig K."/>
            <person name="Ye F."/>
            <person name="Su P."/>
            <person name="Kiefer A.F."/>
            <person name="Nichols A."/>
            <person name="Cepeda A.J."/>
            <person name="Yan W."/>
            <person name="Fan B."/>
            <person name="Jiang Y."/>
            <person name="Adhikari A."/>
            <person name="Zheng C.-J."/>
            <person name="Schuster L."/>
            <person name="Cowan T.M."/>
            <person name="Smanski M.J."/>
            <person name="Chevrette M.G."/>
            <person name="De Carvalho L.P.S."/>
            <person name="Shen B."/>
        </authorList>
    </citation>
    <scope>NUCLEOTIDE SEQUENCE [LARGE SCALE GENOMIC DNA]</scope>
    <source>
        <strain evidence="2 3">NPDC000234</strain>
    </source>
</reference>
<accession>A0ABV1WRQ1</accession>
<sequence>MSVSSGAQNGLRPRPGNLREVAEKIEEATGLRVQIVGGKLVMSPPPRGKHAGVVYQIRRRIDGVLPEGLGAFEVSSIALPDDPDDYVTPDLIVLPVEWMENDDWLAAPEDAALAVEVVSASEKSREIRDKADWYAVARVPVLLVVDPRKGTWALHTRPDNGAYQDVLPGKYGESVPLPEPLGIEVATDGFPVYGEAVRPQGRFPEKNQ</sequence>
<proteinExistence type="predicted"/>
<dbReference type="RefSeq" id="WP_350778802.1">
    <property type="nucleotide sequence ID" value="NZ_JBEPEK010000043.1"/>
</dbReference>
<comment type="caution">
    <text evidence="2">The sequence shown here is derived from an EMBL/GenBank/DDBJ whole genome shotgun (WGS) entry which is preliminary data.</text>
</comment>
<keyword evidence="2" id="KW-0255">Endonuclease</keyword>
<dbReference type="EMBL" id="JBEPEK010000043">
    <property type="protein sequence ID" value="MER7179529.1"/>
    <property type="molecule type" value="Genomic_DNA"/>
</dbReference>
<evidence type="ECO:0000313" key="3">
    <source>
        <dbReference type="Proteomes" id="UP001474181"/>
    </source>
</evidence>
<keyword evidence="3" id="KW-1185">Reference proteome</keyword>
<gene>
    <name evidence="2" type="ORF">ABT404_08605</name>
</gene>
<dbReference type="PANTHER" id="PTHR35400:SF3">
    <property type="entry name" value="SLL1072 PROTEIN"/>
    <property type="match status" value="1"/>
</dbReference>
<evidence type="ECO:0000259" key="1">
    <source>
        <dbReference type="Pfam" id="PF05685"/>
    </source>
</evidence>
<keyword evidence="2" id="KW-0378">Hydrolase</keyword>
<dbReference type="CDD" id="cd06260">
    <property type="entry name" value="DUF820-like"/>
    <property type="match status" value="1"/>
</dbReference>
<feature type="domain" description="Putative restriction endonuclease" evidence="1">
    <location>
        <begin position="24"/>
        <end position="185"/>
    </location>
</feature>
<dbReference type="Pfam" id="PF05685">
    <property type="entry name" value="Uma2"/>
    <property type="match status" value="1"/>
</dbReference>
<keyword evidence="2" id="KW-0540">Nuclease</keyword>
<dbReference type="Gene3D" id="3.90.1570.10">
    <property type="entry name" value="tt1808, chain A"/>
    <property type="match status" value="1"/>
</dbReference>
<organism evidence="2 3">
    <name type="scientific">Streptomyces hyaluromycini</name>
    <dbReference type="NCBI Taxonomy" id="1377993"/>
    <lineage>
        <taxon>Bacteria</taxon>
        <taxon>Bacillati</taxon>
        <taxon>Actinomycetota</taxon>
        <taxon>Actinomycetes</taxon>
        <taxon>Kitasatosporales</taxon>
        <taxon>Streptomycetaceae</taxon>
        <taxon>Streptomyces</taxon>
    </lineage>
</organism>
<protein>
    <submittedName>
        <fullName evidence="2">Uma2 family endonuclease</fullName>
    </submittedName>
</protein>
<dbReference type="InterPro" id="IPR008538">
    <property type="entry name" value="Uma2"/>
</dbReference>
<dbReference type="PANTHER" id="PTHR35400">
    <property type="entry name" value="SLR1083 PROTEIN"/>
    <property type="match status" value="1"/>
</dbReference>
<dbReference type="GO" id="GO:0004519">
    <property type="term" value="F:endonuclease activity"/>
    <property type="evidence" value="ECO:0007669"/>
    <property type="project" value="UniProtKB-KW"/>
</dbReference>
<dbReference type="SUPFAM" id="SSF52980">
    <property type="entry name" value="Restriction endonuclease-like"/>
    <property type="match status" value="1"/>
</dbReference>